<evidence type="ECO:0000256" key="2">
    <source>
        <dbReference type="ARBA" id="ARBA00023002"/>
    </source>
</evidence>
<dbReference type="RefSeq" id="WP_120115039.1">
    <property type="nucleotide sequence ID" value="NZ_QYTW02000001.1"/>
</dbReference>
<evidence type="ECO:0000313" key="4">
    <source>
        <dbReference type="EMBL" id="RST61372.1"/>
    </source>
</evidence>
<reference evidence="4 5" key="1">
    <citation type="submission" date="2018-12" db="EMBL/GenBank/DDBJ databases">
        <authorList>
            <person name="Sun L."/>
            <person name="Chen Z."/>
        </authorList>
    </citation>
    <scope>NUCLEOTIDE SEQUENCE [LARGE SCALE GENOMIC DNA]</scope>
    <source>
        <strain evidence="4 5">LMG 29736</strain>
    </source>
</reference>
<protein>
    <submittedName>
        <fullName evidence="4">SDR family oxidoreductase</fullName>
    </submittedName>
</protein>
<dbReference type="Gene3D" id="3.40.50.720">
    <property type="entry name" value="NAD(P)-binding Rossmann-like Domain"/>
    <property type="match status" value="1"/>
</dbReference>
<dbReference type="SUPFAM" id="SSF51735">
    <property type="entry name" value="NAD(P)-binding Rossmann-fold domains"/>
    <property type="match status" value="1"/>
</dbReference>
<dbReference type="GO" id="GO:0016020">
    <property type="term" value="C:membrane"/>
    <property type="evidence" value="ECO:0007669"/>
    <property type="project" value="TreeGrafter"/>
</dbReference>
<name>A0A429XDF5_SIMTE</name>
<dbReference type="GO" id="GO:0016616">
    <property type="term" value="F:oxidoreductase activity, acting on the CH-OH group of donors, NAD or NADP as acceptor"/>
    <property type="evidence" value="ECO:0007669"/>
    <property type="project" value="UniProtKB-ARBA"/>
</dbReference>
<dbReference type="Pfam" id="PF00106">
    <property type="entry name" value="adh_short"/>
    <property type="match status" value="1"/>
</dbReference>
<comment type="caution">
    <text evidence="4">The sequence shown here is derived from an EMBL/GenBank/DDBJ whole genome shotgun (WGS) entry which is preliminary data.</text>
</comment>
<dbReference type="PRINTS" id="PR00080">
    <property type="entry name" value="SDRFAMILY"/>
</dbReference>
<accession>A0A429XDF5</accession>
<organism evidence="4 5">
    <name type="scientific">Siminovitchia terrae</name>
    <name type="common">Bacillus terrae</name>
    <dbReference type="NCBI Taxonomy" id="1914933"/>
    <lineage>
        <taxon>Bacteria</taxon>
        <taxon>Bacillati</taxon>
        <taxon>Bacillota</taxon>
        <taxon>Bacilli</taxon>
        <taxon>Bacillales</taxon>
        <taxon>Bacillaceae</taxon>
        <taxon>Siminovitchia</taxon>
    </lineage>
</organism>
<dbReference type="PRINTS" id="PR00081">
    <property type="entry name" value="GDHRDH"/>
</dbReference>
<evidence type="ECO:0000256" key="3">
    <source>
        <dbReference type="RuleBase" id="RU000363"/>
    </source>
</evidence>
<dbReference type="PANTHER" id="PTHR44196:SF1">
    <property type="entry name" value="DEHYDROGENASE_REDUCTASE SDR FAMILY MEMBER 7B"/>
    <property type="match status" value="1"/>
</dbReference>
<keyword evidence="2" id="KW-0560">Oxidoreductase</keyword>
<dbReference type="AlphaFoldDB" id="A0A429XDF5"/>
<dbReference type="FunFam" id="3.40.50.720:FF:000047">
    <property type="entry name" value="NADP-dependent L-serine/L-allo-threonine dehydrogenase"/>
    <property type="match status" value="1"/>
</dbReference>
<evidence type="ECO:0000313" key="5">
    <source>
        <dbReference type="Proteomes" id="UP000287296"/>
    </source>
</evidence>
<dbReference type="InterPro" id="IPR036291">
    <property type="entry name" value="NAD(P)-bd_dom_sf"/>
</dbReference>
<sequence>MRKNERLKGKTVAITGSSGGLGEQIAYRCAARGANLVLLARNLKKLKQMAENIREKYGVDCLPLNLDLSRHEDIPAVFRDIFEQVGHIDVLVNNAGYGIFAEAKDVTPADVEGMFAVNVVGMIVCTKEVIPSMRRRKNGHIINISSQAGKLATPKSSVYSATKHAVLGYTNSLRMELAGDDVFVTAVNPGPMATNFFELADPSGNYVKNLGRHILSTERVSEQVVDAMLKKRREINLPGWMNVGSILYTLFPSLVERLGKKAFFKK</sequence>
<dbReference type="EMBL" id="QYTW02000001">
    <property type="protein sequence ID" value="RST61372.1"/>
    <property type="molecule type" value="Genomic_DNA"/>
</dbReference>
<comment type="similarity">
    <text evidence="1 3">Belongs to the short-chain dehydrogenases/reductases (SDR) family.</text>
</comment>
<proteinExistence type="inferred from homology"/>
<dbReference type="InterPro" id="IPR020904">
    <property type="entry name" value="Sc_DH/Rdtase_CS"/>
</dbReference>
<dbReference type="PIRSF" id="PIRSF000126">
    <property type="entry name" value="11-beta-HSD1"/>
    <property type="match status" value="1"/>
</dbReference>
<dbReference type="InterPro" id="IPR002347">
    <property type="entry name" value="SDR_fam"/>
</dbReference>
<dbReference type="PANTHER" id="PTHR44196">
    <property type="entry name" value="DEHYDROGENASE/REDUCTASE SDR FAMILY MEMBER 7B"/>
    <property type="match status" value="1"/>
</dbReference>
<dbReference type="OrthoDB" id="9793345at2"/>
<dbReference type="Proteomes" id="UP000287296">
    <property type="component" value="Unassembled WGS sequence"/>
</dbReference>
<gene>
    <name evidence="4" type="ORF">D5F11_000330</name>
</gene>
<dbReference type="PROSITE" id="PS00061">
    <property type="entry name" value="ADH_SHORT"/>
    <property type="match status" value="1"/>
</dbReference>
<evidence type="ECO:0000256" key="1">
    <source>
        <dbReference type="ARBA" id="ARBA00006484"/>
    </source>
</evidence>